<gene>
    <name evidence="1" type="ORF">I5907_15815</name>
</gene>
<comment type="caution">
    <text evidence="1">The sequence shown here is derived from an EMBL/GenBank/DDBJ whole genome shotgun (WGS) entry which is preliminary data.</text>
</comment>
<evidence type="ECO:0000313" key="2">
    <source>
        <dbReference type="Proteomes" id="UP000628448"/>
    </source>
</evidence>
<dbReference type="EMBL" id="JADWYR010000002">
    <property type="protein sequence ID" value="MBG9377709.1"/>
    <property type="molecule type" value="Genomic_DNA"/>
</dbReference>
<protein>
    <submittedName>
        <fullName evidence="1">Uncharacterized protein</fullName>
    </submittedName>
</protein>
<dbReference type="RefSeq" id="WP_196991779.1">
    <property type="nucleotide sequence ID" value="NZ_JADWYR010000002.1"/>
</dbReference>
<evidence type="ECO:0000313" key="1">
    <source>
        <dbReference type="EMBL" id="MBG9377709.1"/>
    </source>
</evidence>
<proteinExistence type="predicted"/>
<dbReference type="Proteomes" id="UP000628448">
    <property type="component" value="Unassembled WGS sequence"/>
</dbReference>
<organism evidence="1 2">
    <name type="scientific">Panacibacter microcysteis</name>
    <dbReference type="NCBI Taxonomy" id="2793269"/>
    <lineage>
        <taxon>Bacteria</taxon>
        <taxon>Pseudomonadati</taxon>
        <taxon>Bacteroidota</taxon>
        <taxon>Chitinophagia</taxon>
        <taxon>Chitinophagales</taxon>
        <taxon>Chitinophagaceae</taxon>
        <taxon>Panacibacter</taxon>
    </lineage>
</organism>
<keyword evidence="2" id="KW-1185">Reference proteome</keyword>
<dbReference type="AlphaFoldDB" id="A0A931EB23"/>
<name>A0A931EB23_9BACT</name>
<dbReference type="PROSITE" id="PS51257">
    <property type="entry name" value="PROKAR_LIPOPROTEIN"/>
    <property type="match status" value="1"/>
</dbReference>
<sequence length="251" mass="27857">MKNIKSVPAACVFMLALSCSKENLQKTSSQSLQSTSQEIATAECTAGVWRGIYANGDTPGENYDTVTTENFVRNGIAWMKFSPYDFYYSSLELDIPQCHTFSGDSTRLEVSLKNPSSQPYIFHDYDVIVTLIGTKDTAIVYFTSWAYNYAKIGSITHSNKKALIHVFEDYEKVVLETRNETMNVYIGPNGDQIVGSVFYGTRNKIGKVKSIHVGFKGGGSVHGVKFLNSATGGAIMYEDFTKTGQSNIIWY</sequence>
<accession>A0A931EB23</accession>
<reference evidence="1" key="1">
    <citation type="submission" date="2020-11" db="EMBL/GenBank/DDBJ databases">
        <title>Bacterial whole genome sequence for Panacibacter sp. DH6.</title>
        <authorList>
            <person name="Le V."/>
            <person name="Ko S."/>
            <person name="Ahn C.-Y."/>
            <person name="Oh H.-M."/>
        </authorList>
    </citation>
    <scope>NUCLEOTIDE SEQUENCE</scope>
    <source>
        <strain evidence="1">DH6</strain>
    </source>
</reference>